<keyword evidence="3" id="KW-1185">Reference proteome</keyword>
<dbReference type="InterPro" id="IPR050767">
    <property type="entry name" value="Sel1_AlgK"/>
</dbReference>
<sequence>MEILYKSEDFPEPGDKDLRKGVEQINKNHLLKALNHFEKAQNYDNEYATLFVAIFNFVGFGTDKRNPSKALTLLEKVATEWNNRVAQYVIGAMYFEGDENINQDFESAIKWITLSANNGWIQAMTHLAQYYYVANKKNQDLEKAIYWCKKVIESNDQDAAYLFGNKSFKVVIKKQVSELFATGRDNSIQGTQCMASSHLTEKEILCEVYQVLFWVLMTNKKPNSEKICQLLLVVIYRVGGKNVEVDLEESLFWFKKAKEDENSGVKLAAESFYDDGVDAEKDCKEVMKWYMRSKKFGRMYLFGNGTVPDFGTTLAYLDVVREQTEIGEVYFMMGSLYESGSNGIRQDYSKAIEFYSKAVENGCSKASISIGTFFLCGQGTKKNEVMAYEWLDKGALMGNAQANYMLGNMHYEGYKGKVDLDKALEHYEKSNEAGFLPAETRIEEVLMMKSMIGMVRSTPKHVKRVKN</sequence>
<dbReference type="SUPFAM" id="SSF81901">
    <property type="entry name" value="HCP-like"/>
    <property type="match status" value="2"/>
</dbReference>
<organism evidence="2 3">
    <name type="scientific">Mucor saturninus</name>
    <dbReference type="NCBI Taxonomy" id="64648"/>
    <lineage>
        <taxon>Eukaryota</taxon>
        <taxon>Fungi</taxon>
        <taxon>Fungi incertae sedis</taxon>
        <taxon>Mucoromycota</taxon>
        <taxon>Mucoromycotina</taxon>
        <taxon>Mucoromycetes</taxon>
        <taxon>Mucorales</taxon>
        <taxon>Mucorineae</taxon>
        <taxon>Mucoraceae</taxon>
        <taxon>Mucor</taxon>
    </lineage>
</organism>
<dbReference type="SMART" id="SM00671">
    <property type="entry name" value="SEL1"/>
    <property type="match status" value="7"/>
</dbReference>
<reference evidence="2" key="1">
    <citation type="submission" date="2020-12" db="EMBL/GenBank/DDBJ databases">
        <title>Metabolic potential, ecology and presence of endohyphal bacteria is reflected in genomic diversity of Mucoromycotina.</title>
        <authorList>
            <person name="Muszewska A."/>
            <person name="Okrasinska A."/>
            <person name="Steczkiewicz K."/>
            <person name="Drgas O."/>
            <person name="Orlowska M."/>
            <person name="Perlinska-Lenart U."/>
            <person name="Aleksandrzak-Piekarczyk T."/>
            <person name="Szatraj K."/>
            <person name="Zielenkiewicz U."/>
            <person name="Pilsyk S."/>
            <person name="Malc E."/>
            <person name="Mieczkowski P."/>
            <person name="Kruszewska J.S."/>
            <person name="Biernat P."/>
            <person name="Pawlowska J."/>
        </authorList>
    </citation>
    <scope>NUCLEOTIDE SEQUENCE</scope>
    <source>
        <strain evidence="2">WA0000017839</strain>
    </source>
</reference>
<comment type="similarity">
    <text evidence="1">Belongs to the sel-1 family.</text>
</comment>
<dbReference type="OrthoDB" id="2231583at2759"/>
<dbReference type="EMBL" id="JAEPRD010000013">
    <property type="protein sequence ID" value="KAG2210068.1"/>
    <property type="molecule type" value="Genomic_DNA"/>
</dbReference>
<dbReference type="Proteomes" id="UP000603453">
    <property type="component" value="Unassembled WGS sequence"/>
</dbReference>
<evidence type="ECO:0000313" key="3">
    <source>
        <dbReference type="Proteomes" id="UP000603453"/>
    </source>
</evidence>
<dbReference type="InterPro" id="IPR011990">
    <property type="entry name" value="TPR-like_helical_dom_sf"/>
</dbReference>
<protein>
    <recommendedName>
        <fullName evidence="4">HCP-like protein</fullName>
    </recommendedName>
</protein>
<evidence type="ECO:0008006" key="4">
    <source>
        <dbReference type="Google" id="ProtNLM"/>
    </source>
</evidence>
<name>A0A8H7VB57_9FUNG</name>
<dbReference type="AlphaFoldDB" id="A0A8H7VB57"/>
<dbReference type="PANTHER" id="PTHR11102:SF160">
    <property type="entry name" value="ERAD-ASSOCIATED E3 UBIQUITIN-PROTEIN LIGASE COMPONENT HRD3"/>
    <property type="match status" value="1"/>
</dbReference>
<gene>
    <name evidence="2" type="ORF">INT47_003504</name>
</gene>
<dbReference type="Gene3D" id="1.25.40.10">
    <property type="entry name" value="Tetratricopeptide repeat domain"/>
    <property type="match status" value="3"/>
</dbReference>
<dbReference type="InterPro" id="IPR006597">
    <property type="entry name" value="Sel1-like"/>
</dbReference>
<proteinExistence type="inferred from homology"/>
<comment type="caution">
    <text evidence="2">The sequence shown here is derived from an EMBL/GenBank/DDBJ whole genome shotgun (WGS) entry which is preliminary data.</text>
</comment>
<evidence type="ECO:0000313" key="2">
    <source>
        <dbReference type="EMBL" id="KAG2210068.1"/>
    </source>
</evidence>
<evidence type="ECO:0000256" key="1">
    <source>
        <dbReference type="ARBA" id="ARBA00038101"/>
    </source>
</evidence>
<dbReference type="PANTHER" id="PTHR11102">
    <property type="entry name" value="SEL-1-LIKE PROTEIN"/>
    <property type="match status" value="1"/>
</dbReference>
<accession>A0A8H7VB57</accession>
<dbReference type="Pfam" id="PF08238">
    <property type="entry name" value="Sel1"/>
    <property type="match status" value="7"/>
</dbReference>